<organism evidence="1">
    <name type="scientific">Physcomitrium patens</name>
    <name type="common">Spreading-leaved earth moss</name>
    <name type="synonym">Physcomitrella patens</name>
    <dbReference type="NCBI Taxonomy" id="3218"/>
    <lineage>
        <taxon>Eukaryota</taxon>
        <taxon>Viridiplantae</taxon>
        <taxon>Streptophyta</taxon>
        <taxon>Embryophyta</taxon>
        <taxon>Bryophyta</taxon>
        <taxon>Bryophytina</taxon>
        <taxon>Bryopsida</taxon>
        <taxon>Funariidae</taxon>
        <taxon>Funariales</taxon>
        <taxon>Funariaceae</taxon>
        <taxon>Physcomitrium</taxon>
    </lineage>
</organism>
<dbReference type="AlphaFoldDB" id="A0A2K1LA98"/>
<dbReference type="EnsemblPlants" id="Pp3c1_30150V3.2">
    <property type="protein sequence ID" value="PAC:32967536.CDS.1"/>
    <property type="gene ID" value="Pp3c1_30150"/>
</dbReference>
<protein>
    <submittedName>
        <fullName evidence="1 2">Uncharacterized protein</fullName>
    </submittedName>
</protein>
<dbReference type="EnsemblPlants" id="Pp3c1_30150V3.1">
    <property type="protein sequence ID" value="PAC:32967535.CDS.1"/>
    <property type="gene ID" value="Pp3c1_30150"/>
</dbReference>
<accession>A0A2K1LA98</accession>
<gene>
    <name evidence="1" type="ORF">PHYPA_001381</name>
</gene>
<name>A0A2K1LA98_PHYPA</name>
<reference evidence="1 3" key="1">
    <citation type="journal article" date="2008" name="Science">
        <title>The Physcomitrella genome reveals evolutionary insights into the conquest of land by plants.</title>
        <authorList>
            <person name="Rensing S."/>
            <person name="Lang D."/>
            <person name="Zimmer A."/>
            <person name="Terry A."/>
            <person name="Salamov A."/>
            <person name="Shapiro H."/>
            <person name="Nishiyama T."/>
            <person name="Perroud P.-F."/>
            <person name="Lindquist E."/>
            <person name="Kamisugi Y."/>
            <person name="Tanahashi T."/>
            <person name="Sakakibara K."/>
            <person name="Fujita T."/>
            <person name="Oishi K."/>
            <person name="Shin-I T."/>
            <person name="Kuroki Y."/>
            <person name="Toyoda A."/>
            <person name="Suzuki Y."/>
            <person name="Hashimoto A."/>
            <person name="Yamaguchi K."/>
            <person name="Sugano A."/>
            <person name="Kohara Y."/>
            <person name="Fujiyama A."/>
            <person name="Anterola A."/>
            <person name="Aoki S."/>
            <person name="Ashton N."/>
            <person name="Barbazuk W.B."/>
            <person name="Barker E."/>
            <person name="Bennetzen J."/>
            <person name="Bezanilla M."/>
            <person name="Blankenship R."/>
            <person name="Cho S.H."/>
            <person name="Dutcher S."/>
            <person name="Estelle M."/>
            <person name="Fawcett J.A."/>
            <person name="Gundlach H."/>
            <person name="Hanada K."/>
            <person name="Heyl A."/>
            <person name="Hicks K.A."/>
            <person name="Hugh J."/>
            <person name="Lohr M."/>
            <person name="Mayer K."/>
            <person name="Melkozernov A."/>
            <person name="Murata T."/>
            <person name="Nelson D."/>
            <person name="Pils B."/>
            <person name="Prigge M."/>
            <person name="Reiss B."/>
            <person name="Renner T."/>
            <person name="Rombauts S."/>
            <person name="Rushton P."/>
            <person name="Sanderfoot A."/>
            <person name="Schween G."/>
            <person name="Shiu S.-H."/>
            <person name="Stueber K."/>
            <person name="Theodoulou F.L."/>
            <person name="Tu H."/>
            <person name="Van de Peer Y."/>
            <person name="Verrier P.J."/>
            <person name="Waters E."/>
            <person name="Wood A."/>
            <person name="Yang L."/>
            <person name="Cove D."/>
            <person name="Cuming A."/>
            <person name="Hasebe M."/>
            <person name="Lucas S."/>
            <person name="Mishler D.B."/>
            <person name="Reski R."/>
            <person name="Grigoriev I."/>
            <person name="Quatrano R.S."/>
            <person name="Boore J.L."/>
        </authorList>
    </citation>
    <scope>NUCLEOTIDE SEQUENCE [LARGE SCALE GENOMIC DNA]</scope>
    <source>
        <strain evidence="2 3">cv. Gransden 2004</strain>
    </source>
</reference>
<dbReference type="Gramene" id="Pp3c1_30150V3.1">
    <property type="protein sequence ID" value="PAC:32967535.CDS.1"/>
    <property type="gene ID" value="Pp3c1_30150"/>
</dbReference>
<reference evidence="2" key="3">
    <citation type="submission" date="2020-12" db="UniProtKB">
        <authorList>
            <consortium name="EnsemblPlants"/>
        </authorList>
    </citation>
    <scope>IDENTIFICATION</scope>
</reference>
<dbReference type="Proteomes" id="UP000006727">
    <property type="component" value="Chromosome 1"/>
</dbReference>
<evidence type="ECO:0000313" key="2">
    <source>
        <dbReference type="EnsemblPlants" id="PAC:32967535.CDS.1"/>
    </source>
</evidence>
<dbReference type="EMBL" id="ABEU02000001">
    <property type="protein sequence ID" value="PNR62956.1"/>
    <property type="molecule type" value="Genomic_DNA"/>
</dbReference>
<sequence length="117" mass="12397">MVRGATGMGSWCEIAPPQIITVERCSPRQKTMETILERMVALGATVETAPPRIILVERSLSKKRGSLDTIAEESISMAVDLANGAASAVRPLSRLVGNSSSMGSLPQRITPGFVACN</sequence>
<evidence type="ECO:0000313" key="3">
    <source>
        <dbReference type="Proteomes" id="UP000006727"/>
    </source>
</evidence>
<keyword evidence="3" id="KW-1185">Reference proteome</keyword>
<dbReference type="PaxDb" id="3218-PP1S171_102V6.1"/>
<dbReference type="Gramene" id="Pp3c1_30150V3.2">
    <property type="protein sequence ID" value="PAC:32967536.CDS.1"/>
    <property type="gene ID" value="Pp3c1_30150"/>
</dbReference>
<evidence type="ECO:0000313" key="1">
    <source>
        <dbReference type="EMBL" id="PNR62956.1"/>
    </source>
</evidence>
<proteinExistence type="predicted"/>
<reference evidence="1 3" key="2">
    <citation type="journal article" date="2018" name="Plant J.">
        <title>The Physcomitrella patens chromosome-scale assembly reveals moss genome structure and evolution.</title>
        <authorList>
            <person name="Lang D."/>
            <person name="Ullrich K.K."/>
            <person name="Murat F."/>
            <person name="Fuchs J."/>
            <person name="Jenkins J."/>
            <person name="Haas F.B."/>
            <person name="Piednoel M."/>
            <person name="Gundlach H."/>
            <person name="Van Bel M."/>
            <person name="Meyberg R."/>
            <person name="Vives C."/>
            <person name="Morata J."/>
            <person name="Symeonidi A."/>
            <person name="Hiss M."/>
            <person name="Muchero W."/>
            <person name="Kamisugi Y."/>
            <person name="Saleh O."/>
            <person name="Blanc G."/>
            <person name="Decker E.L."/>
            <person name="van Gessel N."/>
            <person name="Grimwood J."/>
            <person name="Hayes R.D."/>
            <person name="Graham S.W."/>
            <person name="Gunter L.E."/>
            <person name="McDaniel S.F."/>
            <person name="Hoernstein S.N.W."/>
            <person name="Larsson A."/>
            <person name="Li F.W."/>
            <person name="Perroud P.F."/>
            <person name="Phillips J."/>
            <person name="Ranjan P."/>
            <person name="Rokshar D.S."/>
            <person name="Rothfels C.J."/>
            <person name="Schneider L."/>
            <person name="Shu S."/>
            <person name="Stevenson D.W."/>
            <person name="Thummler F."/>
            <person name="Tillich M."/>
            <person name="Villarreal Aguilar J.C."/>
            <person name="Widiez T."/>
            <person name="Wong G.K."/>
            <person name="Wymore A."/>
            <person name="Zhang Y."/>
            <person name="Zimmer A.D."/>
            <person name="Quatrano R.S."/>
            <person name="Mayer K.F.X."/>
            <person name="Goodstein D."/>
            <person name="Casacuberta J.M."/>
            <person name="Vandepoele K."/>
            <person name="Reski R."/>
            <person name="Cuming A.C."/>
            <person name="Tuskan G.A."/>
            <person name="Maumus F."/>
            <person name="Salse J."/>
            <person name="Schmutz J."/>
            <person name="Rensing S.A."/>
        </authorList>
    </citation>
    <scope>NUCLEOTIDE SEQUENCE [LARGE SCALE GENOMIC DNA]</scope>
    <source>
        <strain evidence="2 3">cv. Gransden 2004</strain>
    </source>
</reference>
<dbReference type="InParanoid" id="A0A2K1LA98"/>